<accession>L9JBF8</accession>
<dbReference type="SMART" id="SM00300">
    <property type="entry name" value="ChSh"/>
    <property type="match status" value="1"/>
</dbReference>
<dbReference type="InterPro" id="IPR023298">
    <property type="entry name" value="ATPase_P-typ_TM_dom_sf"/>
</dbReference>
<feature type="compositionally biased region" description="Pro residues" evidence="12">
    <location>
        <begin position="154"/>
        <end position="163"/>
    </location>
</feature>
<evidence type="ECO:0000256" key="5">
    <source>
        <dbReference type="ARBA" id="ARBA00022741"/>
    </source>
</evidence>
<evidence type="ECO:0000256" key="10">
    <source>
        <dbReference type="ARBA" id="ARBA00023136"/>
    </source>
</evidence>
<dbReference type="NCBIfam" id="TIGR01494">
    <property type="entry name" value="ATPase_P-type"/>
    <property type="match status" value="2"/>
</dbReference>
<name>L9JBF8_TUPCH</name>
<dbReference type="EMBL" id="KB321101">
    <property type="protein sequence ID" value="ELW47599.1"/>
    <property type="molecule type" value="Genomic_DNA"/>
</dbReference>
<feature type="domain" description="Chromo" evidence="14">
    <location>
        <begin position="236"/>
        <end position="264"/>
    </location>
</feature>
<dbReference type="SUPFAM" id="SSF81665">
    <property type="entry name" value="Calcium ATPase, transmembrane domain M"/>
    <property type="match status" value="1"/>
</dbReference>
<dbReference type="STRING" id="246437.L9JBF8"/>
<feature type="compositionally biased region" description="Basic and acidic residues" evidence="12">
    <location>
        <begin position="132"/>
        <end position="141"/>
    </location>
</feature>
<keyword evidence="4" id="KW-0479">Metal-binding</keyword>
<evidence type="ECO:0000256" key="6">
    <source>
        <dbReference type="ARBA" id="ARBA00022840"/>
    </source>
</evidence>
<dbReference type="InterPro" id="IPR008251">
    <property type="entry name" value="Chromo_shadow_dom"/>
</dbReference>
<keyword evidence="6" id="KW-0067">ATP-binding</keyword>
<keyword evidence="9 13" id="KW-1133">Transmembrane helix</keyword>
<dbReference type="SUPFAM" id="SSF54160">
    <property type="entry name" value="Chromo domain-like"/>
    <property type="match status" value="1"/>
</dbReference>
<evidence type="ECO:0000256" key="9">
    <source>
        <dbReference type="ARBA" id="ARBA00022989"/>
    </source>
</evidence>
<feature type="transmembrane region" description="Helical" evidence="13">
    <location>
        <begin position="28"/>
        <end position="50"/>
    </location>
</feature>
<dbReference type="Proteomes" id="UP000011518">
    <property type="component" value="Unassembled WGS sequence"/>
</dbReference>
<dbReference type="GO" id="GO:0005524">
    <property type="term" value="F:ATP binding"/>
    <property type="evidence" value="ECO:0007669"/>
    <property type="project" value="UniProtKB-KW"/>
</dbReference>
<proteinExistence type="predicted"/>
<keyword evidence="8" id="KW-1278">Translocase</keyword>
<protein>
    <submittedName>
        <fullName evidence="15">Putative phospholipid-transporting ATPase IA</fullName>
    </submittedName>
</protein>
<dbReference type="PRINTS" id="PR00119">
    <property type="entry name" value="CATATPASE"/>
</dbReference>
<keyword evidence="10 13" id="KW-0472">Membrane</keyword>
<evidence type="ECO:0000256" key="2">
    <source>
        <dbReference type="ARBA" id="ARBA00004141"/>
    </source>
</evidence>
<dbReference type="FunFam" id="3.40.1110.10:FF:000010">
    <property type="entry name" value="Phospholipid-transporting ATPase"/>
    <property type="match status" value="1"/>
</dbReference>
<dbReference type="eggNOG" id="ENOG502QWT7">
    <property type="taxonomic scope" value="Eukaryota"/>
</dbReference>
<keyword evidence="5" id="KW-0547">Nucleotide-binding</keyword>
<dbReference type="PROSITE" id="PS50013">
    <property type="entry name" value="CHROMO_2"/>
    <property type="match status" value="1"/>
</dbReference>
<dbReference type="Gene3D" id="3.40.1110.10">
    <property type="entry name" value="Calcium-transporting ATPase, cytoplasmic domain N"/>
    <property type="match status" value="1"/>
</dbReference>
<evidence type="ECO:0000256" key="8">
    <source>
        <dbReference type="ARBA" id="ARBA00022967"/>
    </source>
</evidence>
<dbReference type="InterPro" id="IPR000953">
    <property type="entry name" value="Chromo/chromo_shadow_dom"/>
</dbReference>
<dbReference type="PANTHER" id="PTHR24092:SF59">
    <property type="entry name" value="PHOSPHOLIPID-TRANSPORTING ATPASE"/>
    <property type="match status" value="1"/>
</dbReference>
<dbReference type="Pfam" id="PF13246">
    <property type="entry name" value="Cation_ATPase"/>
    <property type="match status" value="1"/>
</dbReference>
<evidence type="ECO:0000256" key="11">
    <source>
        <dbReference type="ARBA" id="ARBA00023242"/>
    </source>
</evidence>
<dbReference type="GO" id="GO:0016887">
    <property type="term" value="F:ATP hydrolysis activity"/>
    <property type="evidence" value="ECO:0007669"/>
    <property type="project" value="InterPro"/>
</dbReference>
<dbReference type="GO" id="GO:0140326">
    <property type="term" value="F:ATPase-coupled intramembrane lipid transporter activity"/>
    <property type="evidence" value="ECO:0007669"/>
    <property type="project" value="TreeGrafter"/>
</dbReference>
<dbReference type="Pfam" id="PF01393">
    <property type="entry name" value="Chromo_shadow"/>
    <property type="match status" value="1"/>
</dbReference>
<dbReference type="InterPro" id="IPR016197">
    <property type="entry name" value="Chromo-like_dom_sf"/>
</dbReference>
<reference evidence="16" key="1">
    <citation type="submission" date="2012-07" db="EMBL/GenBank/DDBJ databases">
        <title>Genome of the Chinese tree shrew, a rising model animal genetically related to primates.</title>
        <authorList>
            <person name="Zhang G."/>
            <person name="Fan Y."/>
            <person name="Yao Y."/>
            <person name="Huang Z."/>
        </authorList>
    </citation>
    <scope>NUCLEOTIDE SEQUENCE [LARGE SCALE GENOMIC DNA]</scope>
</reference>
<dbReference type="AlphaFoldDB" id="L9JBF8"/>
<dbReference type="Pfam" id="PF16212">
    <property type="entry name" value="PhoLip_ATPase_C"/>
    <property type="match status" value="1"/>
</dbReference>
<keyword evidence="7" id="KW-0460">Magnesium</keyword>
<dbReference type="GO" id="GO:0045332">
    <property type="term" value="P:phospholipid translocation"/>
    <property type="evidence" value="ECO:0007669"/>
    <property type="project" value="TreeGrafter"/>
</dbReference>
<dbReference type="SUPFAM" id="SSF81660">
    <property type="entry name" value="Metal cation-transporting ATPase, ATP-binding domain N"/>
    <property type="match status" value="1"/>
</dbReference>
<dbReference type="Gene3D" id="2.40.50.40">
    <property type="match status" value="2"/>
</dbReference>
<dbReference type="GO" id="GO:0046872">
    <property type="term" value="F:metal ion binding"/>
    <property type="evidence" value="ECO:0007669"/>
    <property type="project" value="UniProtKB-KW"/>
</dbReference>
<dbReference type="GO" id="GO:0005802">
    <property type="term" value="C:trans-Golgi network"/>
    <property type="evidence" value="ECO:0007669"/>
    <property type="project" value="TreeGrafter"/>
</dbReference>
<feature type="compositionally biased region" description="Basic and acidic residues" evidence="12">
    <location>
        <begin position="172"/>
        <end position="187"/>
    </location>
</feature>
<evidence type="ECO:0000256" key="13">
    <source>
        <dbReference type="SAM" id="Phobius"/>
    </source>
</evidence>
<feature type="transmembrane region" description="Helical" evidence="13">
    <location>
        <begin position="669"/>
        <end position="689"/>
    </location>
</feature>
<dbReference type="InterPro" id="IPR023214">
    <property type="entry name" value="HAD_sf"/>
</dbReference>
<evidence type="ECO:0000259" key="14">
    <source>
        <dbReference type="PROSITE" id="PS50013"/>
    </source>
</evidence>
<evidence type="ECO:0000313" key="15">
    <source>
        <dbReference type="EMBL" id="ELW47599.1"/>
    </source>
</evidence>
<dbReference type="SUPFAM" id="SSF56784">
    <property type="entry name" value="HAD-like"/>
    <property type="match status" value="1"/>
</dbReference>
<dbReference type="PANTHER" id="PTHR24092">
    <property type="entry name" value="PROBABLE PHOSPHOLIPID-TRANSPORTING ATPASE"/>
    <property type="match status" value="1"/>
</dbReference>
<evidence type="ECO:0000256" key="3">
    <source>
        <dbReference type="ARBA" id="ARBA00022692"/>
    </source>
</evidence>
<evidence type="ECO:0000256" key="1">
    <source>
        <dbReference type="ARBA" id="ARBA00004123"/>
    </source>
</evidence>
<feature type="compositionally biased region" description="Low complexity" evidence="12">
    <location>
        <begin position="938"/>
        <end position="966"/>
    </location>
</feature>
<dbReference type="InterPro" id="IPR023299">
    <property type="entry name" value="ATPase_P-typ_cyto_dom_N"/>
</dbReference>
<dbReference type="InterPro" id="IPR032630">
    <property type="entry name" value="P_typ_ATPase_c"/>
</dbReference>
<keyword evidence="3 13" id="KW-0812">Transmembrane</keyword>
<comment type="subcellular location">
    <subcellularLocation>
        <location evidence="2">Membrane</location>
        <topology evidence="2">Multi-pass membrane protein</topology>
    </subcellularLocation>
    <subcellularLocation>
        <location evidence="1">Nucleus</location>
    </subcellularLocation>
</comment>
<evidence type="ECO:0000256" key="12">
    <source>
        <dbReference type="SAM" id="MobiDB-lite"/>
    </source>
</evidence>
<dbReference type="GO" id="GO:0005886">
    <property type="term" value="C:plasma membrane"/>
    <property type="evidence" value="ECO:0007669"/>
    <property type="project" value="TreeGrafter"/>
</dbReference>
<dbReference type="GO" id="GO:0005634">
    <property type="term" value="C:nucleus"/>
    <property type="evidence" value="ECO:0007669"/>
    <property type="project" value="UniProtKB-SubCell"/>
</dbReference>
<dbReference type="PROSITE" id="PS00154">
    <property type="entry name" value="ATPASE_E1_E2"/>
    <property type="match status" value="1"/>
</dbReference>
<organism evidence="15 16">
    <name type="scientific">Tupaia chinensis</name>
    <name type="common">Chinese tree shrew</name>
    <name type="synonym">Tupaia belangeri chinensis</name>
    <dbReference type="NCBI Taxonomy" id="246437"/>
    <lineage>
        <taxon>Eukaryota</taxon>
        <taxon>Metazoa</taxon>
        <taxon>Chordata</taxon>
        <taxon>Craniata</taxon>
        <taxon>Vertebrata</taxon>
        <taxon>Euteleostomi</taxon>
        <taxon>Mammalia</taxon>
        <taxon>Eutheria</taxon>
        <taxon>Euarchontoglires</taxon>
        <taxon>Scandentia</taxon>
        <taxon>Tupaiidae</taxon>
        <taxon>Tupaia</taxon>
    </lineage>
</organism>
<dbReference type="InterPro" id="IPR036412">
    <property type="entry name" value="HAD-like_sf"/>
</dbReference>
<feature type="transmembrane region" description="Helical" evidence="13">
    <location>
        <begin position="709"/>
        <end position="729"/>
    </location>
</feature>
<gene>
    <name evidence="15" type="ORF">TREES_T100012368</name>
</gene>
<feature type="transmembrane region" description="Helical" evidence="13">
    <location>
        <begin position="883"/>
        <end position="906"/>
    </location>
</feature>
<reference evidence="16" key="2">
    <citation type="journal article" date="2013" name="Nat. Commun.">
        <title>Genome of the Chinese tree shrew.</title>
        <authorList>
            <person name="Fan Y."/>
            <person name="Huang Z.Y."/>
            <person name="Cao C.C."/>
            <person name="Chen C.S."/>
            <person name="Chen Y.X."/>
            <person name="Fan D.D."/>
            <person name="He J."/>
            <person name="Hou H.L."/>
            <person name="Hu L."/>
            <person name="Hu X.T."/>
            <person name="Jiang X.T."/>
            <person name="Lai R."/>
            <person name="Lang Y.S."/>
            <person name="Liang B."/>
            <person name="Liao S.G."/>
            <person name="Mu D."/>
            <person name="Ma Y.Y."/>
            <person name="Niu Y.Y."/>
            <person name="Sun X.Q."/>
            <person name="Xia J.Q."/>
            <person name="Xiao J."/>
            <person name="Xiong Z.Q."/>
            <person name="Xu L."/>
            <person name="Yang L."/>
            <person name="Zhang Y."/>
            <person name="Zhao W."/>
            <person name="Zhao X.D."/>
            <person name="Zheng Y.T."/>
            <person name="Zhou J.M."/>
            <person name="Zhu Y.B."/>
            <person name="Zhang G.J."/>
            <person name="Wang J."/>
            <person name="Yao Y.G."/>
        </authorList>
    </citation>
    <scope>NUCLEOTIDE SEQUENCE [LARGE SCALE GENOMIC DNA]</scope>
</reference>
<dbReference type="Gene3D" id="3.40.50.1000">
    <property type="entry name" value="HAD superfamily/HAD-like"/>
    <property type="match status" value="1"/>
</dbReference>
<sequence>MFWNKAYGADVWYLIRKDVVSHSFGFDILVFIILYHNLIPISLLVTLEIVKYIQAQFINWDEDMHYKENNIYAMARTSNLNEELGQVKYLFSDKTGTLTCNIMTFKKCSIAGIIYGHSASFTTESSEFNDPRLMENFENGHTEQPLPRRLRPSSPSPLPPLRGPPGGMLRMQKMDKKQNGKSKKAEEAEPEQFVVEKVLDRRVVNGKVEYFLNESDDSKSKKRDAADKPRGFARGLDPERIIGATDSSGELMFLMKWKDSEEADLPTEKYIKEFLTLLCVCHTVIPERDGNDIIYQASSPDEAALVKGAKKLGFVFTTRTPYSVTIEVVGEKHTFEILNVLEFSSNRKRMSIIVRTPMGQLRLYCKGADTVIYERLSKNSLFMKETLVHLEHFATEGLRTLCVAYTDLTEDEYRQWLEKYKSASIVLQDRIQRIEECYDYIEKATRHAINQNCQDLGNLLGKENDLALIIDGATLKHALNSEVKKKFLNLAISCRAVLCCRLSPLQKAEIVEMVKRNVTGITLAVGDGANDVGMIRMAHVGVGINGNEGMQATNNSDYSIAQFSYLEKLLLVHGTWNYFRVTKCILYCFYKNMVLYVAELWFAFVNGFSGQIIFERWCISLYNVIFTSLPPITLGIFEKCCSQENLLKHPQIYTISQKGETFNTKFSHLAIWGSIILWLVFFAVYSYFWPTIPMAPEMTGQGNMVLICPHFWLGFLLVPTLCLIQNILWKSVRNTCKKTSLEKIRELENSKVTRLDFSEIFEKRVEGPSLQRSLAHQPCELVFQSNSVDLSIPRLLSPQGIMSLGTQGTGKGAPHPEKAQQEHFLKGSARRKAAPWGFPVSDVLYQTSKRFEPSWLSGCTFHLPLPRPHGFLFLTMSDGVVPIYVPFLIVGSVFVAFIILGSLVAACCCRCLRPKQEPQQSRAPGGNRLMETIPMIPSASTSRGSSSRQSSTAASSSSSANSGARAPPTRSQTNCCLPEGTMNNVYVNMPTNFSVLNCQQATQIVPHQGQYLHPPYVGYTVQHDSVPMTPVPPFLDGLQPGYRQIQSPFPHTNSEQKMYPAVTV</sequence>
<dbReference type="InterPro" id="IPR001757">
    <property type="entry name" value="P_typ_ATPase"/>
</dbReference>
<keyword evidence="11" id="KW-0539">Nucleus</keyword>
<feature type="region of interest" description="Disordered" evidence="12">
    <location>
        <begin position="132"/>
        <end position="190"/>
    </location>
</feature>
<dbReference type="InterPro" id="IPR018303">
    <property type="entry name" value="ATPase_P-typ_P_site"/>
</dbReference>
<evidence type="ECO:0000313" key="16">
    <source>
        <dbReference type="Proteomes" id="UP000011518"/>
    </source>
</evidence>
<feature type="region of interest" description="Disordered" evidence="12">
    <location>
        <begin position="937"/>
        <end position="974"/>
    </location>
</feature>
<evidence type="ECO:0000256" key="7">
    <source>
        <dbReference type="ARBA" id="ARBA00022842"/>
    </source>
</evidence>
<evidence type="ECO:0000256" key="4">
    <source>
        <dbReference type="ARBA" id="ARBA00022723"/>
    </source>
</evidence>
<dbReference type="GO" id="GO:0048666">
    <property type="term" value="P:neuron development"/>
    <property type="evidence" value="ECO:0007669"/>
    <property type="project" value="TreeGrafter"/>
</dbReference>
<dbReference type="InParanoid" id="L9JBF8"/>
<keyword evidence="16" id="KW-1185">Reference proteome</keyword>